<dbReference type="PRINTS" id="PR00080">
    <property type="entry name" value="SDRFAMILY"/>
</dbReference>
<evidence type="ECO:0000256" key="1">
    <source>
        <dbReference type="ARBA" id="ARBA00006484"/>
    </source>
</evidence>
<keyword evidence="3" id="KW-1185">Reference proteome</keyword>
<dbReference type="InterPro" id="IPR036291">
    <property type="entry name" value="NAD(P)-bd_dom_sf"/>
</dbReference>
<proteinExistence type="inferred from homology"/>
<evidence type="ECO:0000313" key="3">
    <source>
        <dbReference type="Proteomes" id="UP000071859"/>
    </source>
</evidence>
<dbReference type="EMBL" id="FCOX02000048">
    <property type="protein sequence ID" value="SAL02275.1"/>
    <property type="molecule type" value="Genomic_DNA"/>
</dbReference>
<dbReference type="GO" id="GO:0016616">
    <property type="term" value="F:oxidoreductase activity, acting on the CH-OH group of donors, NAD or NADP as acceptor"/>
    <property type="evidence" value="ECO:0007669"/>
    <property type="project" value="TreeGrafter"/>
</dbReference>
<dbReference type="PROSITE" id="PS00061">
    <property type="entry name" value="ADH_SHORT"/>
    <property type="match status" value="1"/>
</dbReference>
<dbReference type="SUPFAM" id="SSF51735">
    <property type="entry name" value="NAD(P)-binding Rossmann-fold domains"/>
    <property type="match status" value="1"/>
</dbReference>
<organism evidence="2 3">
    <name type="scientific">Caballeronia calidae</name>
    <dbReference type="NCBI Taxonomy" id="1777139"/>
    <lineage>
        <taxon>Bacteria</taxon>
        <taxon>Pseudomonadati</taxon>
        <taxon>Pseudomonadota</taxon>
        <taxon>Betaproteobacteria</taxon>
        <taxon>Burkholderiales</taxon>
        <taxon>Burkholderiaceae</taxon>
        <taxon>Caballeronia</taxon>
    </lineage>
</organism>
<comment type="similarity">
    <text evidence="1">Belongs to the short-chain dehydrogenases/reductases (SDR) family.</text>
</comment>
<sequence>MTISTTQRVLVTAGASGIGHAITEAFVSAGAKVFVCDIDEAALQRLQEQMPGVVTSVCDIGDRAAAARMVDDAAAALGGIDVLVNNAGIAGPAASVADMDTDAWESVLRVNLTGTFIVTQHAIPHLKQSDAGTIVIMSSLAGRFGYPNRSPYAVTKWGLVGFAKTLARELGEFGVRVNAILPGAVKGPRMQRVLEGRASVSGRSVAEEEASALANQSIKRFVDPADIAALAVFLASSAGRSISGQIIPIDGDSQSAS</sequence>
<dbReference type="PANTHER" id="PTHR42760">
    <property type="entry name" value="SHORT-CHAIN DEHYDROGENASES/REDUCTASES FAMILY MEMBER"/>
    <property type="match status" value="1"/>
</dbReference>
<dbReference type="PANTHER" id="PTHR42760:SF40">
    <property type="entry name" value="3-OXOACYL-[ACYL-CARRIER-PROTEIN] REDUCTASE, CHLOROPLASTIC"/>
    <property type="match status" value="1"/>
</dbReference>
<dbReference type="InterPro" id="IPR002347">
    <property type="entry name" value="SDR_fam"/>
</dbReference>
<dbReference type="AlphaFoldDB" id="A0A158E5X7"/>
<name>A0A158E5X7_9BURK</name>
<gene>
    <name evidence="2" type="ORF">AWB78_06315</name>
</gene>
<reference evidence="2" key="1">
    <citation type="submission" date="2016-01" db="EMBL/GenBank/DDBJ databases">
        <authorList>
            <person name="Peeters C."/>
        </authorList>
    </citation>
    <scope>NUCLEOTIDE SEQUENCE</scope>
    <source>
        <strain evidence="2">LMG 29321</strain>
    </source>
</reference>
<dbReference type="RefSeq" id="WP_062610439.1">
    <property type="nucleotide sequence ID" value="NZ_FCOX02000048.1"/>
</dbReference>
<dbReference type="NCBIfam" id="NF009466">
    <property type="entry name" value="PRK12826.1-2"/>
    <property type="match status" value="1"/>
</dbReference>
<dbReference type="Gene3D" id="3.40.50.720">
    <property type="entry name" value="NAD(P)-binding Rossmann-like Domain"/>
    <property type="match status" value="1"/>
</dbReference>
<comment type="caution">
    <text evidence="2">The sequence shown here is derived from an EMBL/GenBank/DDBJ whole genome shotgun (WGS) entry which is preliminary data.</text>
</comment>
<dbReference type="GO" id="GO:0030497">
    <property type="term" value="P:fatty acid elongation"/>
    <property type="evidence" value="ECO:0007669"/>
    <property type="project" value="TreeGrafter"/>
</dbReference>
<dbReference type="Pfam" id="PF13561">
    <property type="entry name" value="adh_short_C2"/>
    <property type="match status" value="1"/>
</dbReference>
<dbReference type="Proteomes" id="UP000071859">
    <property type="component" value="Unassembled WGS sequence"/>
</dbReference>
<protein>
    <submittedName>
        <fullName evidence="2">3-ketoacyl-ACP reductase</fullName>
    </submittedName>
</protein>
<evidence type="ECO:0000313" key="2">
    <source>
        <dbReference type="EMBL" id="SAL02275.1"/>
    </source>
</evidence>
<dbReference type="FunFam" id="3.40.50.720:FF:000084">
    <property type="entry name" value="Short-chain dehydrogenase reductase"/>
    <property type="match status" value="1"/>
</dbReference>
<dbReference type="PRINTS" id="PR00081">
    <property type="entry name" value="GDHRDH"/>
</dbReference>
<dbReference type="OrthoDB" id="9806974at2"/>
<accession>A0A158E5X7</accession>
<dbReference type="CDD" id="cd05233">
    <property type="entry name" value="SDR_c"/>
    <property type="match status" value="1"/>
</dbReference>
<dbReference type="InterPro" id="IPR020904">
    <property type="entry name" value="Sc_DH/Rdtase_CS"/>
</dbReference>